<dbReference type="Gene3D" id="2.40.70.10">
    <property type="entry name" value="Acid Proteases"/>
    <property type="match status" value="1"/>
</dbReference>
<sequence>MPRGKKKKRVVEISPSPVRGSKTRGRAISHSLVRSLTTPSSPESIHSEEAEMAEQNNRNVSDYATPKLDGLQNNPNNHILNFLEICDTFKHNGVSDDAIRLRLFPFSLRDKTKVWLQSLPEGSITTWEELAQQFLTKYFPPGKTAKMRNDITSFVLLDNESLYEAWERFKELLRKCSHHGLPKWLQVQTFYNGLSSEIRTSIDAAAGGALIHVHARVAGVQDSDMFASLTSQIAVLTKKVKSLGIQGAVKTVSPFVQACENCGEIHTSEQCPLVLESVQYLANRNANNPYSNTYNPGWRNHPNFSWSQNQGAGPSSSARPNNPPGFNIGGFNQQARALPPPAEKKPSLEEMIMSYMSKNDALMQSQNAVIQNQTALIQSQASSLRNLETQMGQLATALNNRQQGTLPSDTETNPRWEGKEQCKAISLRSGTVIEGNPKTAEYEKNKDVEPVVIVNQDEKPLEEDTEKVTVHPTTVMLQLADRSIAYPRGVIEDVLVTVDKFIFPADFIVLDYEEDREVPIILGRPFLATGRTIIDVQKGELKMRVQEEEVTFNVFKAMKLPGEPECFRVNVIESSIDSTVREIMIKSHPVDPLEAAIMSILEHDEEDICD</sequence>
<gene>
    <name evidence="3" type="ORF">G2W53_033256</name>
</gene>
<protein>
    <recommendedName>
        <fullName evidence="2">Retrotransposon gag domain-containing protein</fullName>
    </recommendedName>
</protein>
<evidence type="ECO:0000259" key="2">
    <source>
        <dbReference type="Pfam" id="PF03732"/>
    </source>
</evidence>
<name>A0A834T0A7_9FABA</name>
<evidence type="ECO:0000313" key="3">
    <source>
        <dbReference type="EMBL" id="KAF7812280.1"/>
    </source>
</evidence>
<feature type="domain" description="Retrotransposon gag" evidence="2">
    <location>
        <begin position="102"/>
        <end position="195"/>
    </location>
</feature>
<proteinExistence type="predicted"/>
<organism evidence="3 4">
    <name type="scientific">Senna tora</name>
    <dbReference type="NCBI Taxonomy" id="362788"/>
    <lineage>
        <taxon>Eukaryota</taxon>
        <taxon>Viridiplantae</taxon>
        <taxon>Streptophyta</taxon>
        <taxon>Embryophyta</taxon>
        <taxon>Tracheophyta</taxon>
        <taxon>Spermatophyta</taxon>
        <taxon>Magnoliopsida</taxon>
        <taxon>eudicotyledons</taxon>
        <taxon>Gunneridae</taxon>
        <taxon>Pentapetalae</taxon>
        <taxon>rosids</taxon>
        <taxon>fabids</taxon>
        <taxon>Fabales</taxon>
        <taxon>Fabaceae</taxon>
        <taxon>Caesalpinioideae</taxon>
        <taxon>Cassia clade</taxon>
        <taxon>Senna</taxon>
    </lineage>
</organism>
<accession>A0A834T0A7</accession>
<keyword evidence="4" id="KW-1185">Reference proteome</keyword>
<dbReference type="PANTHER" id="PTHR33067:SF9">
    <property type="entry name" value="RNA-DIRECTED DNA POLYMERASE"/>
    <property type="match status" value="1"/>
</dbReference>
<comment type="caution">
    <text evidence="3">The sequence shown here is derived from an EMBL/GenBank/DDBJ whole genome shotgun (WGS) entry which is preliminary data.</text>
</comment>
<dbReference type="Pfam" id="PF03732">
    <property type="entry name" value="Retrotrans_gag"/>
    <property type="match status" value="1"/>
</dbReference>
<feature type="compositionally biased region" description="Polar residues" evidence="1">
    <location>
        <begin position="32"/>
        <end position="44"/>
    </location>
</feature>
<evidence type="ECO:0000313" key="4">
    <source>
        <dbReference type="Proteomes" id="UP000634136"/>
    </source>
</evidence>
<reference evidence="3" key="1">
    <citation type="submission" date="2020-09" db="EMBL/GenBank/DDBJ databases">
        <title>Genome-Enabled Discovery of Anthraquinone Biosynthesis in Senna tora.</title>
        <authorList>
            <person name="Kang S.-H."/>
            <person name="Pandey R.P."/>
            <person name="Lee C.-M."/>
            <person name="Sim J.-S."/>
            <person name="Jeong J.-T."/>
            <person name="Choi B.-S."/>
            <person name="Jung M."/>
            <person name="Ginzburg D."/>
            <person name="Zhao K."/>
            <person name="Won S.Y."/>
            <person name="Oh T.-J."/>
            <person name="Yu Y."/>
            <person name="Kim N.-H."/>
            <person name="Lee O.R."/>
            <person name="Lee T.-H."/>
            <person name="Bashyal P."/>
            <person name="Kim T.-S."/>
            <person name="Lee W.-H."/>
            <person name="Kawkins C."/>
            <person name="Kim C.-K."/>
            <person name="Kim J.S."/>
            <person name="Ahn B.O."/>
            <person name="Rhee S.Y."/>
            <person name="Sohng J.K."/>
        </authorList>
    </citation>
    <scope>NUCLEOTIDE SEQUENCE</scope>
    <source>
        <tissue evidence="3">Leaf</tissue>
    </source>
</reference>
<dbReference type="CDD" id="cd00303">
    <property type="entry name" value="retropepsin_like"/>
    <property type="match status" value="1"/>
</dbReference>
<feature type="region of interest" description="Disordered" evidence="1">
    <location>
        <begin position="301"/>
        <end position="344"/>
    </location>
</feature>
<feature type="compositionally biased region" description="Polar residues" evidence="1">
    <location>
        <begin position="302"/>
        <end position="319"/>
    </location>
</feature>
<evidence type="ECO:0000256" key="1">
    <source>
        <dbReference type="SAM" id="MobiDB-lite"/>
    </source>
</evidence>
<dbReference type="InterPro" id="IPR005162">
    <property type="entry name" value="Retrotrans_gag_dom"/>
</dbReference>
<feature type="region of interest" description="Disordered" evidence="1">
    <location>
        <begin position="1"/>
        <end position="56"/>
    </location>
</feature>
<dbReference type="EMBL" id="JAAIUW010000010">
    <property type="protein sequence ID" value="KAF7812280.1"/>
    <property type="molecule type" value="Genomic_DNA"/>
</dbReference>
<dbReference type="Proteomes" id="UP000634136">
    <property type="component" value="Unassembled WGS sequence"/>
</dbReference>
<dbReference type="OrthoDB" id="1427857at2759"/>
<dbReference type="InterPro" id="IPR021109">
    <property type="entry name" value="Peptidase_aspartic_dom_sf"/>
</dbReference>
<dbReference type="PANTHER" id="PTHR33067">
    <property type="entry name" value="RNA-DIRECTED DNA POLYMERASE-RELATED"/>
    <property type="match status" value="1"/>
</dbReference>
<dbReference type="AlphaFoldDB" id="A0A834T0A7"/>